<accession>A0A3D8J7J5</accession>
<organism evidence="2 3">
    <name type="scientific">Helicobacter anseris</name>
    <dbReference type="NCBI Taxonomy" id="375926"/>
    <lineage>
        <taxon>Bacteria</taxon>
        <taxon>Pseudomonadati</taxon>
        <taxon>Campylobacterota</taxon>
        <taxon>Epsilonproteobacteria</taxon>
        <taxon>Campylobacterales</taxon>
        <taxon>Helicobacteraceae</taxon>
        <taxon>Helicobacter</taxon>
    </lineage>
</organism>
<evidence type="ECO:0000313" key="3">
    <source>
        <dbReference type="Proteomes" id="UP000256695"/>
    </source>
</evidence>
<dbReference type="InterPro" id="IPR038310">
    <property type="entry name" value="DUF1104_sf"/>
</dbReference>
<feature type="region of interest" description="Disordered" evidence="1">
    <location>
        <begin position="120"/>
        <end position="139"/>
    </location>
</feature>
<evidence type="ECO:0008006" key="4">
    <source>
        <dbReference type="Google" id="ProtNLM"/>
    </source>
</evidence>
<sequence length="139" mass="16203">MKKVIFALAFVGLLFGHDFSKMSNEELIGIAGKVDVKEVADYQIELHKRIKEMKKADAKEFHKKLKEATEKNTENMTLKEFKERMEAIKQAVGERIKTMSKEECKKSGLCHFYKHLDHKKEACPHHDDKPKDKKSKKDK</sequence>
<reference evidence="2 3" key="1">
    <citation type="submission" date="2018-04" db="EMBL/GenBank/DDBJ databases">
        <title>Novel Campyloabacter and Helicobacter Species and Strains.</title>
        <authorList>
            <person name="Mannion A.J."/>
            <person name="Shen Z."/>
            <person name="Fox J.G."/>
        </authorList>
    </citation>
    <scope>NUCLEOTIDE SEQUENCE [LARGE SCALE GENOMIC DNA]</scope>
    <source>
        <strain evidence="2 3">MIT 04-9362</strain>
    </source>
</reference>
<dbReference type="Proteomes" id="UP000256695">
    <property type="component" value="Unassembled WGS sequence"/>
</dbReference>
<keyword evidence="3" id="KW-1185">Reference proteome</keyword>
<dbReference type="Gene3D" id="1.20.120.1430">
    <property type="entry name" value="HP0721 helical bundle"/>
    <property type="match status" value="1"/>
</dbReference>
<protein>
    <recommendedName>
        <fullName evidence="4">DUF1104 domain-containing protein</fullName>
    </recommendedName>
</protein>
<dbReference type="Pfam" id="PF06518">
    <property type="entry name" value="DUF1104"/>
    <property type="match status" value="1"/>
</dbReference>
<dbReference type="EMBL" id="NXLX01000015">
    <property type="protein sequence ID" value="RDU72821.1"/>
    <property type="molecule type" value="Genomic_DNA"/>
</dbReference>
<gene>
    <name evidence="2" type="ORF">CQA57_06110</name>
</gene>
<dbReference type="AlphaFoldDB" id="A0A3D8J7J5"/>
<evidence type="ECO:0000313" key="2">
    <source>
        <dbReference type="EMBL" id="RDU72821.1"/>
    </source>
</evidence>
<dbReference type="OrthoDB" id="5328408at2"/>
<evidence type="ECO:0000256" key="1">
    <source>
        <dbReference type="SAM" id="MobiDB-lite"/>
    </source>
</evidence>
<proteinExistence type="predicted"/>
<dbReference type="RefSeq" id="WP_115579351.1">
    <property type="nucleotide sequence ID" value="NZ_NXLX01000015.1"/>
</dbReference>
<name>A0A3D8J7J5_9HELI</name>
<dbReference type="InterPro" id="IPR009488">
    <property type="entry name" value="DUF1104"/>
</dbReference>
<comment type="caution">
    <text evidence="2">The sequence shown here is derived from an EMBL/GenBank/DDBJ whole genome shotgun (WGS) entry which is preliminary data.</text>
</comment>